<feature type="region of interest" description="Disordered" evidence="1">
    <location>
        <begin position="160"/>
        <end position="179"/>
    </location>
</feature>
<evidence type="ECO:0000313" key="2">
    <source>
        <dbReference type="EMBL" id="CAK0841213.1"/>
    </source>
</evidence>
<sequence>MLSWPTCRLLAHGDVSTVAPRALVGLSRRGSGSPRRFCARARSARAEVLLLAALPLTDCGEIRQDVPEQAVSPGRPLEVLNSVVLSPRGIGLVGGLLPGLADAVSVRATVRAEAEPGPGSLSIRFVVGELAPISGRLAVSADAAPADVALVPGLRVGHQPPEHVRGQGHARRQVASRRRLPATAGELTRGLPRMLLFCAFRFIFGGESVLLFLPTRSRPTALAGRWMLRSWFAWRVVISLLLGLARSLRRGEKSTPHRCSQPAEVPEGRLPRL</sequence>
<proteinExistence type="predicted"/>
<name>A0ABN9T816_9DINO</name>
<organism evidence="2 3">
    <name type="scientific">Prorocentrum cordatum</name>
    <dbReference type="NCBI Taxonomy" id="2364126"/>
    <lineage>
        <taxon>Eukaryota</taxon>
        <taxon>Sar</taxon>
        <taxon>Alveolata</taxon>
        <taxon>Dinophyceae</taxon>
        <taxon>Prorocentrales</taxon>
        <taxon>Prorocentraceae</taxon>
        <taxon>Prorocentrum</taxon>
    </lineage>
</organism>
<protein>
    <submittedName>
        <fullName evidence="2">Uncharacterized protein</fullName>
    </submittedName>
</protein>
<accession>A0ABN9T816</accession>
<feature type="region of interest" description="Disordered" evidence="1">
    <location>
        <begin position="252"/>
        <end position="273"/>
    </location>
</feature>
<comment type="caution">
    <text evidence="2">The sequence shown here is derived from an EMBL/GenBank/DDBJ whole genome shotgun (WGS) entry which is preliminary data.</text>
</comment>
<gene>
    <name evidence="2" type="ORF">PCOR1329_LOCUS36482</name>
</gene>
<reference evidence="2" key="1">
    <citation type="submission" date="2023-10" db="EMBL/GenBank/DDBJ databases">
        <authorList>
            <person name="Chen Y."/>
            <person name="Shah S."/>
            <person name="Dougan E. K."/>
            <person name="Thang M."/>
            <person name="Chan C."/>
        </authorList>
    </citation>
    <scope>NUCLEOTIDE SEQUENCE [LARGE SCALE GENOMIC DNA]</scope>
</reference>
<evidence type="ECO:0000313" key="3">
    <source>
        <dbReference type="Proteomes" id="UP001189429"/>
    </source>
</evidence>
<feature type="compositionally biased region" description="Basic residues" evidence="1">
    <location>
        <begin position="166"/>
        <end position="179"/>
    </location>
</feature>
<keyword evidence="3" id="KW-1185">Reference proteome</keyword>
<dbReference type="EMBL" id="CAUYUJ010014438">
    <property type="protein sequence ID" value="CAK0841213.1"/>
    <property type="molecule type" value="Genomic_DNA"/>
</dbReference>
<evidence type="ECO:0000256" key="1">
    <source>
        <dbReference type="SAM" id="MobiDB-lite"/>
    </source>
</evidence>
<dbReference type="Proteomes" id="UP001189429">
    <property type="component" value="Unassembled WGS sequence"/>
</dbReference>